<reference evidence="2" key="1">
    <citation type="submission" date="2012-12" db="EMBL/GenBank/DDBJ databases">
        <title>Identification and characterization of a phenylalanine ammonia-lyase gene family in Isatis indigotica Fort.</title>
        <authorList>
            <person name="Liu Q."/>
            <person name="Chen J."/>
            <person name="Zhou X."/>
            <person name="Di P."/>
            <person name="Xiao Y."/>
            <person name="Xuan H."/>
            <person name="Zhang L."/>
            <person name="Chen W."/>
        </authorList>
    </citation>
    <scope>NUCLEOTIDE SEQUENCE</scope>
    <source>
        <tissue evidence="2">Salivary gland</tissue>
    </source>
</reference>
<name>A0A0K8RN28_IXORI</name>
<feature type="region of interest" description="Disordered" evidence="1">
    <location>
        <begin position="1"/>
        <end position="28"/>
    </location>
</feature>
<dbReference type="EMBL" id="GADI01001844">
    <property type="protein sequence ID" value="JAA71964.1"/>
    <property type="molecule type" value="mRNA"/>
</dbReference>
<proteinExistence type="evidence at transcript level"/>
<accession>A0A0K8RN28</accession>
<evidence type="ECO:0000256" key="1">
    <source>
        <dbReference type="SAM" id="MobiDB-lite"/>
    </source>
</evidence>
<dbReference type="AlphaFoldDB" id="A0A0K8RN28"/>
<sequence length="122" mass="14055">MRRMKRRRRGRHAVRHPANRLPHGGSTVAFRNGVGKSCSLRTTWTRWTLQLIRTYHGASGPRGWRRATKPRREQTPRPAGRCTRCGRTRVLGQCCDSMRQGVVLRRTTKTKTECNTVGDNKM</sequence>
<feature type="compositionally biased region" description="Basic residues" evidence="1">
    <location>
        <begin position="1"/>
        <end position="18"/>
    </location>
</feature>
<evidence type="ECO:0000313" key="2">
    <source>
        <dbReference type="EMBL" id="JAA71964.1"/>
    </source>
</evidence>
<feature type="region of interest" description="Disordered" evidence="1">
    <location>
        <begin position="58"/>
        <end position="81"/>
    </location>
</feature>
<protein>
    <submittedName>
        <fullName evidence="2">Putative polyglutamine binding protein 1</fullName>
    </submittedName>
</protein>
<organism evidence="2">
    <name type="scientific">Ixodes ricinus</name>
    <name type="common">Common tick</name>
    <name type="synonym">Acarus ricinus</name>
    <dbReference type="NCBI Taxonomy" id="34613"/>
    <lineage>
        <taxon>Eukaryota</taxon>
        <taxon>Metazoa</taxon>
        <taxon>Ecdysozoa</taxon>
        <taxon>Arthropoda</taxon>
        <taxon>Chelicerata</taxon>
        <taxon>Arachnida</taxon>
        <taxon>Acari</taxon>
        <taxon>Parasitiformes</taxon>
        <taxon>Ixodida</taxon>
        <taxon>Ixodoidea</taxon>
        <taxon>Ixodidae</taxon>
        <taxon>Ixodinae</taxon>
        <taxon>Ixodes</taxon>
    </lineage>
</organism>